<evidence type="ECO:0000256" key="1">
    <source>
        <dbReference type="SAM" id="MobiDB-lite"/>
    </source>
</evidence>
<comment type="caution">
    <text evidence="3">The sequence shown here is derived from an EMBL/GenBank/DDBJ whole genome shotgun (WGS) entry which is preliminary data.</text>
</comment>
<feature type="transmembrane region" description="Helical" evidence="2">
    <location>
        <begin position="16"/>
        <end position="41"/>
    </location>
</feature>
<evidence type="ECO:0000256" key="2">
    <source>
        <dbReference type="SAM" id="Phobius"/>
    </source>
</evidence>
<feature type="transmembrane region" description="Helical" evidence="2">
    <location>
        <begin position="99"/>
        <end position="117"/>
    </location>
</feature>
<feature type="transmembrane region" description="Helical" evidence="2">
    <location>
        <begin position="156"/>
        <end position="174"/>
    </location>
</feature>
<organism evidence="3 4">
    <name type="scientific">Fusarium flagelliforme</name>
    <dbReference type="NCBI Taxonomy" id="2675880"/>
    <lineage>
        <taxon>Eukaryota</taxon>
        <taxon>Fungi</taxon>
        <taxon>Dikarya</taxon>
        <taxon>Ascomycota</taxon>
        <taxon>Pezizomycotina</taxon>
        <taxon>Sordariomycetes</taxon>
        <taxon>Hypocreomycetidae</taxon>
        <taxon>Hypocreales</taxon>
        <taxon>Nectriaceae</taxon>
        <taxon>Fusarium</taxon>
        <taxon>Fusarium incarnatum-equiseti species complex</taxon>
    </lineage>
</organism>
<reference evidence="3 4" key="1">
    <citation type="journal article" date="2018" name="PLoS Pathog.">
        <title>Evolution of structural diversity of trichothecenes, a family of toxins produced by plant pathogenic and entomopathogenic fungi.</title>
        <authorList>
            <person name="Proctor R.H."/>
            <person name="McCormick S.P."/>
            <person name="Kim H.S."/>
            <person name="Cardoza R.E."/>
            <person name="Stanley A.M."/>
            <person name="Lindo L."/>
            <person name="Kelly A."/>
            <person name="Brown D.W."/>
            <person name="Lee T."/>
            <person name="Vaughan M.M."/>
            <person name="Alexander N.J."/>
            <person name="Busman M."/>
            <person name="Gutierrez S."/>
        </authorList>
    </citation>
    <scope>NUCLEOTIDE SEQUENCE [LARGE SCALE GENOMIC DNA]</scope>
    <source>
        <strain evidence="3 4">NRRL 13405</strain>
    </source>
</reference>
<dbReference type="PANTHER" id="PTHR37577:SF1">
    <property type="entry name" value="INTEGRAL MEMBRANE PROTEIN"/>
    <property type="match status" value="1"/>
</dbReference>
<feature type="transmembrane region" description="Helical" evidence="2">
    <location>
        <begin position="420"/>
        <end position="438"/>
    </location>
</feature>
<feature type="transmembrane region" description="Helical" evidence="2">
    <location>
        <begin position="380"/>
        <end position="400"/>
    </location>
</feature>
<sequence length="622" mass="69879">MVDCDNTEHAEFDADIAGLGVLIAFLVTSLVAIFTLIAAFVTLSVPSRLLNTGDAIMACGIRRFRRRPREDDPKFKHIDTRNERIDAYKAFLHSTSDQILVSQAAILVAATIIQAEITIYSANIVIALGCLAWTVHVGCFPFYVDRLRDHDIAKHLRFITMVVGSGILVFWLIVKLSYTWDMDSHVYFTCVLEDYRLDEYGVFDNIMSIPVPLAILLGTYDIWQLLYRKGPRDNEAVRGETQGLRRISRAVESPNGAQQGSDQDIEMQTLQTTLPQRLVEQEALDIFKVLEVGGGNASNSSEDSCDQLFSILFQRNSETRTIKAMRHQILEEKRPALLNKWLQLEALKLLIARPESQSSLKSRINRVTERWAFHQCRGSFVWRILYLWSGNVYGITVVSVSRYAATELEGDPDHWGFGQVVPLALLALPIFTAMEGYADYKRQVRAKTQDHQDSATETSSPNALPTNNHNETPQQTQDAMSRDEDEAVRFVEEVLRNRARDLGYPCLYDWVRGVALEEQPILQAATGYQAVFMFLITTILGISMALGWSIGILVLLGILAVMIIRRVIDLVAISNAVRGLPQILDKLGDDVANESVQVGDYAWHMMTAQASGEMEGDAEDDR</sequence>
<evidence type="ECO:0000313" key="4">
    <source>
        <dbReference type="Proteomes" id="UP000265631"/>
    </source>
</evidence>
<dbReference type="Proteomes" id="UP000265631">
    <property type="component" value="Unassembled WGS sequence"/>
</dbReference>
<keyword evidence="2" id="KW-0472">Membrane</keyword>
<feature type="transmembrane region" description="Helical" evidence="2">
    <location>
        <begin position="206"/>
        <end position="223"/>
    </location>
</feature>
<accession>A0A395M798</accession>
<evidence type="ECO:0000313" key="3">
    <source>
        <dbReference type="EMBL" id="RFN43751.1"/>
    </source>
</evidence>
<feature type="transmembrane region" description="Helical" evidence="2">
    <location>
        <begin position="548"/>
        <end position="568"/>
    </location>
</feature>
<dbReference type="EMBL" id="PXXK01000509">
    <property type="protein sequence ID" value="RFN43751.1"/>
    <property type="molecule type" value="Genomic_DNA"/>
</dbReference>
<feature type="transmembrane region" description="Helical" evidence="2">
    <location>
        <begin position="123"/>
        <end position="144"/>
    </location>
</feature>
<keyword evidence="2" id="KW-1133">Transmembrane helix</keyword>
<feature type="compositionally biased region" description="Polar residues" evidence="1">
    <location>
        <begin position="455"/>
        <end position="479"/>
    </location>
</feature>
<keyword evidence="4" id="KW-1185">Reference proteome</keyword>
<name>A0A395M798_9HYPO</name>
<dbReference type="AlphaFoldDB" id="A0A395M798"/>
<dbReference type="STRING" id="2594813.A0A395M798"/>
<dbReference type="InterPro" id="IPR053018">
    <property type="entry name" value="Elsinochrome_Biosynth-Asso"/>
</dbReference>
<feature type="compositionally biased region" description="Basic and acidic residues" evidence="1">
    <location>
        <begin position="445"/>
        <end position="454"/>
    </location>
</feature>
<keyword evidence="2" id="KW-0812">Transmembrane</keyword>
<gene>
    <name evidence="3" type="ORF">FIE12Z_11998</name>
</gene>
<feature type="region of interest" description="Disordered" evidence="1">
    <location>
        <begin position="445"/>
        <end position="483"/>
    </location>
</feature>
<dbReference type="PANTHER" id="PTHR37577">
    <property type="entry name" value="INTEGRAL MEMBRANE PROTEIN"/>
    <property type="match status" value="1"/>
</dbReference>
<proteinExistence type="predicted"/>
<protein>
    <submittedName>
        <fullName evidence="3">Uncharacterized protein</fullName>
    </submittedName>
</protein>